<proteinExistence type="predicted"/>
<keyword evidence="3" id="KW-1185">Reference proteome</keyword>
<protein>
    <recommendedName>
        <fullName evidence="4">TnsE C-terminal domain-containing protein</fullName>
    </recommendedName>
</protein>
<evidence type="ECO:0000256" key="1">
    <source>
        <dbReference type="SAM" id="MobiDB-lite"/>
    </source>
</evidence>
<dbReference type="Proteomes" id="UP000760407">
    <property type="component" value="Unassembled WGS sequence"/>
</dbReference>
<gene>
    <name evidence="2" type="ORF">IBE52_02155</name>
</gene>
<sequence length="569" mass="65601">MIGYIYLAIETFPKDDVPRVVCWYTGICKDTITNPETYVLIRKIIDGVIDLRSTEIIRVPIRVLDECRIASIWQNQERIYRCLDEIRTGNNSFNEIVEKSFEINFSQEENGTISKLEKNIDNSVYSFIFGDTSKPYNKVNKSKIVSMSATNGVNIHIPSLEVLTSMICPKDKTLRTKLLQKSIDDILKEYLLYYKRSHKGYHIKLKERKRHSNLVLLAYLALNPETKRKISNIYAYLMKSKKYTFDPVMVGILPYHPQKVELRVRGIAYDNDFLVLQVTGCSLPSEKDIYHEDTLHVSKGKFQNEKPFGAIKNSEIKENLPITNDNPGMNAGTVYMANEVSNNIGKPVNIIRNIKLVESENNQPRKPLKENEALGVGTGDESNDKASENLAKLRDSEACEDETNLETFYKTLQDTVDGEEILSVCCINKNGKSSLDFKAIDFPTTNHGKKVHWAIRNGRARKFILAKVEYVNNRSAYILEIEKTGEESSLYTLLFNFKEHVFNTKELYELVFFIIRNRGSYTKREGRTNVFRRVPLYKYLLISHKKINGSYKLKLVRDIKKGIDKDIFI</sequence>
<name>A0ABS1GA82_9GAMM</name>
<reference evidence="2 3" key="1">
    <citation type="submission" date="2020-08" db="EMBL/GenBank/DDBJ databases">
        <title>Comparative genomics of Francisella species.</title>
        <authorList>
            <person name="Sahl J."/>
            <person name="Sjodin A."/>
            <person name="Wagner D."/>
            <person name="Forsman M."/>
        </authorList>
    </citation>
    <scope>NUCLEOTIDE SEQUENCE [LARGE SCALE GENOMIC DNA]</scope>
    <source>
        <strain evidence="2 3">F1093</strain>
    </source>
</reference>
<organism evidence="2 3">
    <name type="scientific">Francisella philomiragia</name>
    <dbReference type="NCBI Taxonomy" id="28110"/>
    <lineage>
        <taxon>Bacteria</taxon>
        <taxon>Pseudomonadati</taxon>
        <taxon>Pseudomonadota</taxon>
        <taxon>Gammaproteobacteria</taxon>
        <taxon>Thiotrichales</taxon>
        <taxon>Francisellaceae</taxon>
        <taxon>Francisella</taxon>
    </lineage>
</organism>
<comment type="caution">
    <text evidence="2">The sequence shown here is derived from an EMBL/GenBank/DDBJ whole genome shotgun (WGS) entry which is preliminary data.</text>
</comment>
<accession>A0ABS1GA82</accession>
<feature type="region of interest" description="Disordered" evidence="1">
    <location>
        <begin position="361"/>
        <end position="385"/>
    </location>
</feature>
<evidence type="ECO:0000313" key="3">
    <source>
        <dbReference type="Proteomes" id="UP000760407"/>
    </source>
</evidence>
<evidence type="ECO:0000313" key="2">
    <source>
        <dbReference type="EMBL" id="MBK2301705.1"/>
    </source>
</evidence>
<evidence type="ECO:0008006" key="4">
    <source>
        <dbReference type="Google" id="ProtNLM"/>
    </source>
</evidence>
<dbReference type="EMBL" id="JACTSG010000001">
    <property type="protein sequence ID" value="MBK2301705.1"/>
    <property type="molecule type" value="Genomic_DNA"/>
</dbReference>